<reference evidence="1" key="1">
    <citation type="submission" date="2019-02" db="EMBL/GenBank/DDBJ databases">
        <authorList>
            <person name="Gruber-Vodicka R. H."/>
            <person name="Seah K. B. B."/>
        </authorList>
    </citation>
    <scope>NUCLEOTIDE SEQUENCE</scope>
    <source>
        <strain evidence="1">BECK_BZ15</strain>
    </source>
</reference>
<organism evidence="1">
    <name type="scientific">Candidatus Kentrum sp. FW</name>
    <dbReference type="NCBI Taxonomy" id="2126338"/>
    <lineage>
        <taxon>Bacteria</taxon>
        <taxon>Pseudomonadati</taxon>
        <taxon>Pseudomonadota</taxon>
        <taxon>Gammaproteobacteria</taxon>
        <taxon>Candidatus Kentrum</taxon>
    </lineage>
</organism>
<proteinExistence type="predicted"/>
<evidence type="ECO:0000313" key="1">
    <source>
        <dbReference type="EMBL" id="VFJ54348.1"/>
    </source>
</evidence>
<gene>
    <name evidence="1" type="ORF">BECKFW1821A_GA0114235_104715</name>
</gene>
<accession>A0A450SL33</accession>
<sequence length="63" mass="7225">MKDPIVEEVRKAREDHAEKFNHDMEAICADLKRIERECGHEIVSLPPRPLTRVSIRSSSVAEV</sequence>
<protein>
    <submittedName>
        <fullName evidence="1">Uncharacterized protein</fullName>
    </submittedName>
</protein>
<name>A0A450SL33_9GAMM</name>
<dbReference type="EMBL" id="CAADEW010000047">
    <property type="protein sequence ID" value="VFJ54348.1"/>
    <property type="molecule type" value="Genomic_DNA"/>
</dbReference>
<dbReference type="AlphaFoldDB" id="A0A450SL33"/>